<dbReference type="EMBL" id="KB108103">
    <property type="protein sequence ID" value="ELK29250.1"/>
    <property type="molecule type" value="Genomic_DNA"/>
</dbReference>
<protein>
    <submittedName>
        <fullName evidence="2">Uncharacterized protein</fullName>
    </submittedName>
</protein>
<dbReference type="Proteomes" id="UP000010556">
    <property type="component" value="Unassembled WGS sequence"/>
</dbReference>
<dbReference type="AlphaFoldDB" id="L5LT93"/>
<proteinExistence type="predicted"/>
<feature type="region of interest" description="Disordered" evidence="1">
    <location>
        <begin position="35"/>
        <end position="87"/>
    </location>
</feature>
<organism evidence="2 3">
    <name type="scientific">Myotis davidii</name>
    <name type="common">David's myotis</name>
    <dbReference type="NCBI Taxonomy" id="225400"/>
    <lineage>
        <taxon>Eukaryota</taxon>
        <taxon>Metazoa</taxon>
        <taxon>Chordata</taxon>
        <taxon>Craniata</taxon>
        <taxon>Vertebrata</taxon>
        <taxon>Euteleostomi</taxon>
        <taxon>Mammalia</taxon>
        <taxon>Eutheria</taxon>
        <taxon>Laurasiatheria</taxon>
        <taxon>Chiroptera</taxon>
        <taxon>Yangochiroptera</taxon>
        <taxon>Vespertilionidae</taxon>
        <taxon>Myotis</taxon>
    </lineage>
</organism>
<sequence length="87" mass="9393">MLTTRNDWHIHWSSVAGGQHTQRVPYCAQPAPSAFRPAMRQHRSPPHFPAGPTGAAYLPTMSTGPAAEVAMPEPGWPGGTEGRSSRF</sequence>
<gene>
    <name evidence="2" type="ORF">MDA_GLEAN10005744</name>
</gene>
<accession>L5LT93</accession>
<evidence type="ECO:0000313" key="3">
    <source>
        <dbReference type="Proteomes" id="UP000010556"/>
    </source>
</evidence>
<keyword evidence="3" id="KW-1185">Reference proteome</keyword>
<reference evidence="3" key="1">
    <citation type="journal article" date="2013" name="Science">
        <title>Comparative analysis of bat genomes provides insight into the evolution of flight and immunity.</title>
        <authorList>
            <person name="Zhang G."/>
            <person name="Cowled C."/>
            <person name="Shi Z."/>
            <person name="Huang Z."/>
            <person name="Bishop-Lilly K.A."/>
            <person name="Fang X."/>
            <person name="Wynne J.W."/>
            <person name="Xiong Z."/>
            <person name="Baker M.L."/>
            <person name="Zhao W."/>
            <person name="Tachedjian M."/>
            <person name="Zhu Y."/>
            <person name="Zhou P."/>
            <person name="Jiang X."/>
            <person name="Ng J."/>
            <person name="Yang L."/>
            <person name="Wu L."/>
            <person name="Xiao J."/>
            <person name="Feng Y."/>
            <person name="Chen Y."/>
            <person name="Sun X."/>
            <person name="Zhang Y."/>
            <person name="Marsh G.A."/>
            <person name="Crameri G."/>
            <person name="Broder C.C."/>
            <person name="Frey K.G."/>
            <person name="Wang L.F."/>
            <person name="Wang J."/>
        </authorList>
    </citation>
    <scope>NUCLEOTIDE SEQUENCE [LARGE SCALE GENOMIC DNA]</scope>
</reference>
<evidence type="ECO:0000256" key="1">
    <source>
        <dbReference type="SAM" id="MobiDB-lite"/>
    </source>
</evidence>
<name>L5LT93_MYODS</name>
<evidence type="ECO:0000313" key="2">
    <source>
        <dbReference type="EMBL" id="ELK29250.1"/>
    </source>
</evidence>